<dbReference type="Proteomes" id="UP000677812">
    <property type="component" value="Unassembled WGS sequence"/>
</dbReference>
<comment type="caution">
    <text evidence="1">The sequence shown here is derived from an EMBL/GenBank/DDBJ whole genome shotgun (WGS) entry which is preliminary data.</text>
</comment>
<sequence length="74" mass="8836">MSERLDSVDVFRILRETIKEKYGNQRTFAERHGVTPQYVSDVLAGRREMPKRFLQTCKIRKIAYFERVEAREDA</sequence>
<evidence type="ECO:0008006" key="3">
    <source>
        <dbReference type="Google" id="ProtNLM"/>
    </source>
</evidence>
<evidence type="ECO:0000313" key="1">
    <source>
        <dbReference type="EMBL" id="MBR0560066.1"/>
    </source>
</evidence>
<dbReference type="SUPFAM" id="SSF47413">
    <property type="entry name" value="lambda repressor-like DNA-binding domains"/>
    <property type="match status" value="1"/>
</dbReference>
<keyword evidence="2" id="KW-1185">Reference proteome</keyword>
<dbReference type="InterPro" id="IPR010982">
    <property type="entry name" value="Lambda_DNA-bd_dom_sf"/>
</dbReference>
<dbReference type="RefSeq" id="WP_211682142.1">
    <property type="nucleotide sequence ID" value="NZ_JAGRQH010000005.1"/>
</dbReference>
<evidence type="ECO:0000313" key="2">
    <source>
        <dbReference type="Proteomes" id="UP000677812"/>
    </source>
</evidence>
<dbReference type="EMBL" id="JAGRQH010000005">
    <property type="protein sequence ID" value="MBR0560066.1"/>
    <property type="molecule type" value="Genomic_DNA"/>
</dbReference>
<proteinExistence type="predicted"/>
<dbReference type="Gene3D" id="1.10.260.40">
    <property type="entry name" value="lambda repressor-like DNA-binding domains"/>
    <property type="match status" value="1"/>
</dbReference>
<gene>
    <name evidence="1" type="ORF">KB213_08370</name>
</gene>
<protein>
    <recommendedName>
        <fullName evidence="3">XRE family transcriptional regulator</fullName>
    </recommendedName>
</protein>
<organism evidence="1 2">
    <name type="scientific">Neokomagataea anthophila</name>
    <dbReference type="NCBI Taxonomy" id="2826925"/>
    <lineage>
        <taxon>Bacteria</taxon>
        <taxon>Pseudomonadati</taxon>
        <taxon>Pseudomonadota</taxon>
        <taxon>Alphaproteobacteria</taxon>
        <taxon>Acetobacterales</taxon>
        <taxon>Acetobacteraceae</taxon>
        <taxon>Neokomagataea</taxon>
    </lineage>
</organism>
<name>A0ABS5E834_9PROT</name>
<accession>A0ABS5E834</accession>
<reference evidence="1 2" key="1">
    <citation type="submission" date="2021-04" db="EMBL/GenBank/DDBJ databases">
        <title>The complete genome sequence of Neokomagataea sp. TBRC 2177.</title>
        <authorList>
            <person name="Charoenyingcharoen P."/>
            <person name="Yukphan P."/>
        </authorList>
    </citation>
    <scope>NUCLEOTIDE SEQUENCE [LARGE SCALE GENOMIC DNA]</scope>
    <source>
        <strain evidence="1 2">TBRC 2177</strain>
    </source>
</reference>